<dbReference type="SUPFAM" id="SSF53098">
    <property type="entry name" value="Ribonuclease H-like"/>
    <property type="match status" value="1"/>
</dbReference>
<dbReference type="InterPro" id="IPR050951">
    <property type="entry name" value="Retrovirus_Pol_polyprotein"/>
</dbReference>
<dbReference type="Gene3D" id="1.10.340.70">
    <property type="match status" value="1"/>
</dbReference>
<reference evidence="3" key="1">
    <citation type="submission" date="2017-07" db="EMBL/GenBank/DDBJ databases">
        <authorList>
            <person name="Mikheyev A."/>
            <person name="Grau M."/>
        </authorList>
    </citation>
    <scope>NUCLEOTIDE SEQUENCE</scope>
    <source>
        <tissue evidence="3">Venom_gland</tissue>
    </source>
</reference>
<sequence length="169" mass="19028">MKAQARSYVWWPEMDNAIENWVATCNPCQETRRAPPMAKPTKWETPMTLWAHIHIDYAGPCQGQMFLIVVDAYSKWLEVILMNNTTSEATIGALQRIFTTHGLPDTLVSDNGPQFTSQTFETFLAELGIRHALSAPAHPATNGQAEIMVKLAKKMLLKMGPGDWQERID</sequence>
<dbReference type="InterPro" id="IPR036397">
    <property type="entry name" value="RNaseH_sf"/>
</dbReference>
<dbReference type="GO" id="GO:0015074">
    <property type="term" value="P:DNA integration"/>
    <property type="evidence" value="ECO:0007669"/>
    <property type="project" value="InterPro"/>
</dbReference>
<dbReference type="EMBL" id="IACK01020694">
    <property type="protein sequence ID" value="LAA69192.1"/>
    <property type="molecule type" value="Transcribed_RNA"/>
</dbReference>
<dbReference type="InterPro" id="IPR041588">
    <property type="entry name" value="Integrase_H2C2"/>
</dbReference>
<feature type="domain" description="Integrase catalytic" evidence="2">
    <location>
        <begin position="42"/>
        <end position="169"/>
    </location>
</feature>
<evidence type="ECO:0000313" key="3">
    <source>
        <dbReference type="EMBL" id="LAA69192.1"/>
    </source>
</evidence>
<dbReference type="Gene3D" id="3.30.420.10">
    <property type="entry name" value="Ribonuclease H-like superfamily/Ribonuclease H"/>
    <property type="match status" value="1"/>
</dbReference>
<reference evidence="3" key="2">
    <citation type="submission" date="2017-11" db="EMBL/GenBank/DDBJ databases">
        <title>Coralsnake Venomics: Analyses of Venom Gland Transcriptomes and Proteomes of Six Brazilian Taxa.</title>
        <authorList>
            <person name="Aird S.D."/>
            <person name="Jorge da Silva N."/>
            <person name="Qiu L."/>
            <person name="Villar-Briones A."/>
            <person name="Aparecida-Saddi V."/>
            <person name="Campos-Telles M.P."/>
            <person name="Grau M."/>
            <person name="Mikheyev A.S."/>
        </authorList>
    </citation>
    <scope>NUCLEOTIDE SEQUENCE</scope>
    <source>
        <tissue evidence="3">Venom_gland</tissue>
    </source>
</reference>
<dbReference type="Pfam" id="PF00665">
    <property type="entry name" value="rve"/>
    <property type="match status" value="1"/>
</dbReference>
<dbReference type="PROSITE" id="PS50994">
    <property type="entry name" value="INTEGRASE"/>
    <property type="match status" value="1"/>
</dbReference>
<dbReference type="PANTHER" id="PTHR37984">
    <property type="entry name" value="PROTEIN CBG26694"/>
    <property type="match status" value="1"/>
</dbReference>
<dbReference type="InterPro" id="IPR012337">
    <property type="entry name" value="RNaseH-like_sf"/>
</dbReference>
<dbReference type="AlphaFoldDB" id="A0A2D4HB47"/>
<dbReference type="PANTHER" id="PTHR37984:SF12">
    <property type="entry name" value="RIBONUCLEASE H"/>
    <property type="match status" value="1"/>
</dbReference>
<evidence type="ECO:0000256" key="1">
    <source>
        <dbReference type="ARBA" id="ARBA00039658"/>
    </source>
</evidence>
<evidence type="ECO:0000259" key="2">
    <source>
        <dbReference type="PROSITE" id="PS50994"/>
    </source>
</evidence>
<organism evidence="3">
    <name type="scientific">Micrurus lemniscatus lemniscatus</name>
    <dbReference type="NCBI Taxonomy" id="129467"/>
    <lineage>
        <taxon>Eukaryota</taxon>
        <taxon>Metazoa</taxon>
        <taxon>Chordata</taxon>
        <taxon>Craniata</taxon>
        <taxon>Vertebrata</taxon>
        <taxon>Euteleostomi</taxon>
        <taxon>Lepidosauria</taxon>
        <taxon>Squamata</taxon>
        <taxon>Bifurcata</taxon>
        <taxon>Unidentata</taxon>
        <taxon>Episquamata</taxon>
        <taxon>Toxicofera</taxon>
        <taxon>Serpentes</taxon>
        <taxon>Colubroidea</taxon>
        <taxon>Elapidae</taxon>
        <taxon>Elapinae</taxon>
        <taxon>Micrurus</taxon>
    </lineage>
</organism>
<protein>
    <recommendedName>
        <fullName evidence="1">Gypsy retrotransposon integrase-like protein 1</fullName>
    </recommendedName>
</protein>
<dbReference type="Pfam" id="PF17921">
    <property type="entry name" value="Integrase_H2C2"/>
    <property type="match status" value="1"/>
</dbReference>
<proteinExistence type="predicted"/>
<name>A0A2D4HB47_MICLE</name>
<dbReference type="InterPro" id="IPR001584">
    <property type="entry name" value="Integrase_cat-core"/>
</dbReference>
<dbReference type="GO" id="GO:0003676">
    <property type="term" value="F:nucleic acid binding"/>
    <property type="evidence" value="ECO:0007669"/>
    <property type="project" value="InterPro"/>
</dbReference>
<accession>A0A2D4HB47</accession>